<feature type="transmembrane region" description="Helical" evidence="1">
    <location>
        <begin position="202"/>
        <end position="223"/>
    </location>
</feature>
<dbReference type="PANTHER" id="PTHR36435:SF1">
    <property type="entry name" value="CAAX AMINO TERMINAL PROTEASE FAMILY PROTEIN"/>
    <property type="match status" value="1"/>
</dbReference>
<feature type="transmembrane region" description="Helical" evidence="1">
    <location>
        <begin position="42"/>
        <end position="61"/>
    </location>
</feature>
<feature type="transmembrane region" description="Helical" evidence="1">
    <location>
        <begin position="12"/>
        <end position="30"/>
    </location>
</feature>
<keyword evidence="1" id="KW-1133">Transmembrane helix</keyword>
<dbReference type="PANTHER" id="PTHR36435">
    <property type="entry name" value="SLR1288 PROTEIN"/>
    <property type="match status" value="1"/>
</dbReference>
<keyword evidence="4" id="KW-1185">Reference proteome</keyword>
<name>A0ABY9Q105_9FIRM</name>
<dbReference type="RefSeq" id="WP_228103084.1">
    <property type="nucleotide sequence ID" value="NZ_CP101637.1"/>
</dbReference>
<evidence type="ECO:0000313" key="4">
    <source>
        <dbReference type="Proteomes" id="UP001235030"/>
    </source>
</evidence>
<dbReference type="InterPro" id="IPR052710">
    <property type="entry name" value="CAAX_protease"/>
</dbReference>
<keyword evidence="1" id="KW-0812">Transmembrane</keyword>
<feature type="transmembrane region" description="Helical" evidence="1">
    <location>
        <begin position="124"/>
        <end position="142"/>
    </location>
</feature>
<evidence type="ECO:0000259" key="2">
    <source>
        <dbReference type="Pfam" id="PF02517"/>
    </source>
</evidence>
<dbReference type="Proteomes" id="UP001235030">
    <property type="component" value="Chromosome"/>
</dbReference>
<dbReference type="Pfam" id="PF02517">
    <property type="entry name" value="Rce1-like"/>
    <property type="match status" value="1"/>
</dbReference>
<protein>
    <recommendedName>
        <fullName evidence="2">CAAX prenyl protease 2/Lysostaphin resistance protein A-like domain-containing protein</fullName>
    </recommendedName>
</protein>
<gene>
    <name evidence="3" type="ORF">TEMA_12140</name>
</gene>
<feature type="transmembrane region" description="Helical" evidence="1">
    <location>
        <begin position="81"/>
        <end position="104"/>
    </location>
</feature>
<keyword evidence="1" id="KW-0472">Membrane</keyword>
<reference evidence="3 4" key="1">
    <citation type="submission" date="2022-07" db="EMBL/GenBank/DDBJ databases">
        <title>Genome sequence of Terrisporobacter mayombei DSM6539.</title>
        <authorList>
            <person name="Boeer T."/>
            <person name="Bengelsdorf F.R."/>
            <person name="Daniel R."/>
            <person name="Poehlein A."/>
        </authorList>
    </citation>
    <scope>NUCLEOTIDE SEQUENCE [LARGE SCALE GENOMIC DNA]</scope>
    <source>
        <strain evidence="3 4">DSM 6539</strain>
    </source>
</reference>
<accession>A0ABY9Q105</accession>
<organism evidence="3 4">
    <name type="scientific">Terrisporobacter mayombei</name>
    <dbReference type="NCBI Taxonomy" id="1541"/>
    <lineage>
        <taxon>Bacteria</taxon>
        <taxon>Bacillati</taxon>
        <taxon>Bacillota</taxon>
        <taxon>Clostridia</taxon>
        <taxon>Peptostreptococcales</taxon>
        <taxon>Peptostreptococcaceae</taxon>
        <taxon>Terrisporobacter</taxon>
    </lineage>
</organism>
<feature type="domain" description="CAAX prenyl protease 2/Lysostaphin resistance protein A-like" evidence="2">
    <location>
        <begin position="126"/>
        <end position="213"/>
    </location>
</feature>
<sequence>MKEIKIWKMILIYLGTTFLVTFGVIIYSFLKGIPEMNDLQLSFILSLSVLLVTLISGRVGIKLAKERFNNFKKVASIKEIIIVVATQIFLSIGLSNLSLGFVSITDKNKALEVANDTFGNPTNNTELLIFLISIVIIAPLLEEIIFRRIVFKRLNMRFSFIISAIISSSIFGIGHEFLGVLGAIVFGVACCLLYIKYNNLLVPMAVHVVNNLLAGIFTSISYFNGSLNEKIIVITSFDIKMNFVVGTILTAITLIIFIRFIITNKQYLKTNRDRLQIS</sequence>
<feature type="transmembrane region" description="Helical" evidence="1">
    <location>
        <begin position="154"/>
        <end position="171"/>
    </location>
</feature>
<evidence type="ECO:0000256" key="1">
    <source>
        <dbReference type="SAM" id="Phobius"/>
    </source>
</evidence>
<feature type="transmembrane region" description="Helical" evidence="1">
    <location>
        <begin position="243"/>
        <end position="262"/>
    </location>
</feature>
<feature type="transmembrane region" description="Helical" evidence="1">
    <location>
        <begin position="177"/>
        <end position="195"/>
    </location>
</feature>
<evidence type="ECO:0000313" key="3">
    <source>
        <dbReference type="EMBL" id="WMT80891.1"/>
    </source>
</evidence>
<dbReference type="InterPro" id="IPR003675">
    <property type="entry name" value="Rce1/LyrA-like_dom"/>
</dbReference>
<proteinExistence type="predicted"/>
<dbReference type="EMBL" id="CP101637">
    <property type="protein sequence ID" value="WMT80891.1"/>
    <property type="molecule type" value="Genomic_DNA"/>
</dbReference>